<dbReference type="GO" id="GO:0008270">
    <property type="term" value="F:zinc ion binding"/>
    <property type="evidence" value="ECO:0007669"/>
    <property type="project" value="UniProtKB-KW"/>
</dbReference>
<dbReference type="GeneID" id="121116647"/>
<reference evidence="4" key="1">
    <citation type="submission" date="2014-05" db="EMBL/GenBank/DDBJ databases">
        <authorList>
            <person name="Chronopoulou M."/>
        </authorList>
    </citation>
    <scope>NUCLEOTIDE SEQUENCE</scope>
    <source>
        <tissue evidence="4">Whole organism</tissue>
    </source>
</reference>
<dbReference type="PROSITE" id="PS50157">
    <property type="entry name" value="ZINC_FINGER_C2H2_2"/>
    <property type="match status" value="1"/>
</dbReference>
<dbReference type="InterPro" id="IPR013087">
    <property type="entry name" value="Znf_C2H2_type"/>
</dbReference>
<dbReference type="EMBL" id="HACA01015731">
    <property type="protein sequence ID" value="CDW33092.1"/>
    <property type="molecule type" value="Transcribed_RNA"/>
</dbReference>
<organism evidence="4">
    <name type="scientific">Lepeophtheirus salmonis</name>
    <name type="common">Salmon louse</name>
    <name type="synonym">Caligus salmonis</name>
    <dbReference type="NCBI Taxonomy" id="72036"/>
    <lineage>
        <taxon>Eukaryota</taxon>
        <taxon>Metazoa</taxon>
        <taxon>Ecdysozoa</taxon>
        <taxon>Arthropoda</taxon>
        <taxon>Crustacea</taxon>
        <taxon>Multicrustacea</taxon>
        <taxon>Hexanauplia</taxon>
        <taxon>Copepoda</taxon>
        <taxon>Siphonostomatoida</taxon>
        <taxon>Caligidae</taxon>
        <taxon>Lepeophtheirus</taxon>
    </lineage>
</organism>
<dbReference type="PROSITE" id="PS00028">
    <property type="entry name" value="ZINC_FINGER_C2H2_1"/>
    <property type="match status" value="5"/>
</dbReference>
<evidence type="ECO:0000259" key="3">
    <source>
        <dbReference type="PROSITE" id="PS50157"/>
    </source>
</evidence>
<evidence type="ECO:0000313" key="4">
    <source>
        <dbReference type="EMBL" id="CDW33092.1"/>
    </source>
</evidence>
<dbReference type="RefSeq" id="XP_040566844.1">
    <property type="nucleotide sequence ID" value="XM_040710910.2"/>
</dbReference>
<protein>
    <submittedName>
        <fullName evidence="4">Putative LOC101862921 [Aplysia californica]</fullName>
    </submittedName>
</protein>
<evidence type="ECO:0000256" key="1">
    <source>
        <dbReference type="PROSITE-ProRule" id="PRU00042"/>
    </source>
</evidence>
<feature type="region of interest" description="Disordered" evidence="2">
    <location>
        <begin position="1529"/>
        <end position="1582"/>
    </location>
</feature>
<name>A0A0K2U567_LEPSM</name>
<keyword evidence="1" id="KW-0863">Zinc-finger</keyword>
<keyword evidence="1" id="KW-0479">Metal-binding</keyword>
<dbReference type="SMART" id="SM00355">
    <property type="entry name" value="ZnF_C2H2"/>
    <property type="match status" value="14"/>
</dbReference>
<feature type="domain" description="C2H2-type" evidence="3">
    <location>
        <begin position="517"/>
        <end position="541"/>
    </location>
</feature>
<dbReference type="RefSeq" id="XP_071743711.1">
    <property type="nucleotide sequence ID" value="XM_071887610.1"/>
</dbReference>
<dbReference type="OrthoDB" id="6431331at2759"/>
<evidence type="ECO:0000256" key="2">
    <source>
        <dbReference type="SAM" id="MobiDB-lite"/>
    </source>
</evidence>
<feature type="region of interest" description="Disordered" evidence="2">
    <location>
        <begin position="1446"/>
        <end position="1474"/>
    </location>
</feature>
<dbReference type="KEGG" id="lsm:121116647"/>
<feature type="compositionally biased region" description="Basic and acidic residues" evidence="2">
    <location>
        <begin position="1550"/>
        <end position="1574"/>
    </location>
</feature>
<keyword evidence="1" id="KW-0862">Zinc</keyword>
<sequence>MSKELFTIEKDFETKLAALEKEVLSESDLKVTNPSPPKSPSATNILKKQIPLILRKPSGQTGKLAQLLPKVNSPSIKIYPAPVFQEKTTTHGSRPIKLIPVNLEKDGVKYLIPENRNTPEPIKLLVPHNPNSKNKTPVSSSLPVVTPPIKVVVSNGGVQANVPKPIKIIVKGTNSMRVFDPKLTKAITAVASGLPATSLSSSTGRCSISTCISGNTPLNLMTLQAKSKIVKVPGNLKAIKYPIDPSISTLTTIPTTKIINTNQHKSTLDSTKLVKIDNRFIQLPYTNSKSAPAFISPTSNQKSKVIKVIKGPSVDRNNSLTTKELWSIHNQILPSKTSEPIHDDFLEEVNSLKLNLKDVIASASHNRMDMLKKLHFIQRFIFDSILSKNKITSLEPKVYLDLFKEHYFVMKKLLTVRKLIRKYEGFSIPYPYHIKATESSKNAEYEKELCKEMRIFGIDDIPSLFHLNDANHDFLTVMLNAMESKNSNQFCCRTCFSKFGIFSKYIRHLILKHPVLLRCKYCGDVFISALELKEHIKSAQHGYCGRCDIFFNNYIEYFDHIKVLHDDSKSSVQTVNTVVKKDDVDKHKHDIYLHMCKYHPNNNCFVCSTSACKLSFDSVNKLYEHFIENHVAIWCRFCSEDPGENETIFCSDLEFFAHCKIKSHVFCPICDILFKNEYLMQCHLTGVHSLSPLNESVKTLMETYPKIFNHIRCQACGYTSIHAREVKRHIQHIAQMSLPPNAQSDLLIIQHKKLICSYCNEVFYDRQECVSHLSLKHSPKITSSKLIPLESEIHYSNEIFIRAESIIDHAVSKVDQESKKVVYSIKKSDFIKKIMNPLKQNSPDKTKRCLTCRIACASAAELESHADEFHKEIHCGKCDFVAKGKKMYQEHFDANHFHEKTVVKLMIPVPPTPEESYICTICSDRPVYSDKNDFTSHILQNPSLHPSYICPICVTAFLSTEERNEHARVKHSDKICHLCDNSDVVQLFIFKSLLHNHFGEVHKDRVCMYCQAKTIFESPELLNVHVNIFHNKHVKKIKSKDKMEAHLCSERSCQNNPTKGTMFISQINHDVLRHNKFLDIDESQNDEPFIPSHCGFCPEGLKYYTFTKLFTHVKERHSSIVACYNCLDIPIFKVKENLFLHSKLFNHYGCFCCSRGNWNSKLSWMEIQFHMKKIHKFYFCWNCEKLCQSLDGHRSICSMCDTVHCLPLSNSDHNCSEEDLELKKKLFNNNGFLKSRKKSIDRYFSESSNKMPKTKLKLLLQHIFQDQFESIFWFDPNLDTSDQVTLEEAIEVLHEATNSPVPNEYLIKLWRDFSSMCNSKFFDPMVKVKEEVDTDTVFATVLEEAVKSTSMMETDVFIKEEIQDETIDLKSNDEHFQRIEVDASSTCLQGSESTLDNVLVEEPSQIHSPENDMSSFFVDELDVIEPSIPLCLEDILKEEECDDYIRSKPGPKCSKKRKKKEEDELSSLNDSRNDDSALLEDIDDILETTHKPATPIKSTEIKKDANLSPSLATRQKKKINYVKMGDAEAMVVDKDVHTKKKPTSLRPLTRRSDGSKNRSNKEGLKRKSYSNERVLRKRTKTS</sequence>
<accession>A0A0K2U567</accession>
<proteinExistence type="predicted"/>